<organism evidence="1">
    <name type="scientific">Mus musculus</name>
    <name type="common">Mouse</name>
    <dbReference type="NCBI Taxonomy" id="10090"/>
    <lineage>
        <taxon>Eukaryota</taxon>
        <taxon>Metazoa</taxon>
        <taxon>Chordata</taxon>
        <taxon>Craniata</taxon>
        <taxon>Vertebrata</taxon>
        <taxon>Euteleostomi</taxon>
        <taxon>Mammalia</taxon>
        <taxon>Eutheria</taxon>
        <taxon>Euarchontoglires</taxon>
        <taxon>Glires</taxon>
        <taxon>Rodentia</taxon>
        <taxon>Myomorpha</taxon>
        <taxon>Muroidea</taxon>
        <taxon>Muridae</taxon>
        <taxon>Murinae</taxon>
        <taxon>Mus</taxon>
        <taxon>Mus</taxon>
    </lineage>
</organism>
<reference evidence="1" key="3">
    <citation type="journal article" date="2000" name="Genome Res.">
        <title>RIKEN integrated sequence analysis (RISA) system--384-format sequencing pipeline with 384 multicapillary sequencer.</title>
        <authorList>
            <person name="Shibata K."/>
            <person name="Itoh M."/>
            <person name="Aizawa K."/>
            <person name="Nagaoka S."/>
            <person name="Sasaki N."/>
            <person name="Carninci P."/>
            <person name="Konno H."/>
            <person name="Akiyama J."/>
            <person name="Nishi K."/>
            <person name="Kitsunai T."/>
            <person name="Tashiro H."/>
            <person name="Itoh M."/>
            <person name="Sumi N."/>
            <person name="Ishii Y."/>
            <person name="Nakamura S."/>
            <person name="Hazama M."/>
            <person name="Nishine T."/>
            <person name="Harada A."/>
            <person name="Yamamoto R."/>
            <person name="Matsumoto H."/>
            <person name="Sakaguchi S."/>
            <person name="Ikegami T."/>
            <person name="Kashiwagi K."/>
            <person name="Fujiwake S."/>
            <person name="Inoue K."/>
            <person name="Togawa Y."/>
            <person name="Izawa M."/>
            <person name="Ohara E."/>
            <person name="Watahiki M."/>
            <person name="Yoneda Y."/>
            <person name="Ishikawa T."/>
            <person name="Ozawa K."/>
            <person name="Tanaka T."/>
            <person name="Matsuura S."/>
            <person name="Kawai J."/>
            <person name="Okazaki Y."/>
            <person name="Muramatsu M."/>
            <person name="Inoue Y."/>
            <person name="Kira A."/>
            <person name="Hayashizaki Y."/>
        </authorList>
    </citation>
    <scope>NUCLEOTIDE SEQUENCE</scope>
    <source>
        <strain evidence="1">C57BL/6J</strain>
        <tissue evidence="1">Testis</tissue>
    </source>
</reference>
<protein>
    <submittedName>
        <fullName evidence="1">Uncharacterized protein</fullName>
    </submittedName>
</protein>
<reference evidence="1" key="6">
    <citation type="journal article" date="2002" name="Nature">
        <title>Analysis of the mouse transcriptome based on functional annotation of 60,770 full-length cDNAs.</title>
        <authorList>
            <consortium name="The FANTOM Consortium and the RIKEN Genome Exploration Research Group Phase I and II Team"/>
        </authorList>
    </citation>
    <scope>NUCLEOTIDE SEQUENCE</scope>
    <source>
        <strain evidence="1">C57BL/6J</strain>
        <tissue evidence="1">Testis</tissue>
    </source>
</reference>
<dbReference type="AlphaFoldDB" id="Q8CF48"/>
<dbReference type="EMBL" id="AK005585">
    <property type="protein sequence ID" value="BAC25116.1"/>
    <property type="molecule type" value="mRNA"/>
</dbReference>
<evidence type="ECO:0000313" key="2">
    <source>
        <dbReference type="MGI" id="MGI:5477018"/>
    </source>
</evidence>
<name>Q8CF48_MOUSE</name>
<reference evidence="1" key="5">
    <citation type="journal article" date="2001" name="Nature">
        <title>Functional annotation of a full-length mouse cDNA collection.</title>
        <authorList>
            <consortium name="The RIKEN Genome Exploration Research Group Phase II Team and the FANTOM Consortium"/>
        </authorList>
    </citation>
    <scope>NUCLEOTIDE SEQUENCE</scope>
    <source>
        <strain evidence="1">C57BL/6J</strain>
        <tissue evidence="1">Testis</tissue>
    </source>
</reference>
<reference evidence="1" key="7">
    <citation type="journal article" date="2005" name="Science">
        <title>The Transcriptional Landscape of the Mammalian Genome.</title>
        <authorList>
            <consortium name="The FANTOM Consortium"/>
            <consortium name="Riken Genome Exploration Research Group and Genome Science Group (Genome Network Project Core Group)"/>
        </authorList>
    </citation>
    <scope>NUCLEOTIDE SEQUENCE</scope>
    <source>
        <strain evidence="1">C57BL/6J</strain>
        <tissue evidence="1">Testis</tissue>
    </source>
</reference>
<gene>
    <name evidence="2" type="primary">Gm26524</name>
</gene>
<reference evidence="1" key="4">
    <citation type="submission" date="2000-07" db="EMBL/GenBank/DDBJ databases">
        <authorList>
            <person name="Adachi J."/>
            <person name="Aizawa K."/>
            <person name="Akahira S."/>
            <person name="Akimura T."/>
            <person name="Arai A."/>
            <person name="Aono H."/>
            <person name="Arakawa T."/>
            <person name="Bono H."/>
            <person name="Carninci P."/>
            <person name="Fukuda S."/>
            <person name="Fukunishi Y."/>
            <person name="Furuno M."/>
            <person name="Hanagaki T."/>
            <person name="Hara A."/>
            <person name="Hayatsu N."/>
            <person name="Hiramoto K."/>
            <person name="Hiraoka T."/>
            <person name="Hori F."/>
            <person name="Imotani K."/>
            <person name="Ishii Y."/>
            <person name="Itoh M."/>
            <person name="Izawa M."/>
            <person name="Kasukawa T."/>
            <person name="Kato H."/>
            <person name="Kawai J."/>
            <person name="Kojima Y."/>
            <person name="Konno H."/>
            <person name="Kouda M."/>
            <person name="Koya S."/>
            <person name="Kurihara C."/>
            <person name="Matsuyama T."/>
            <person name="Miyazaki A."/>
            <person name="Nishi K."/>
            <person name="Nomura K."/>
            <person name="Numazaki R."/>
            <person name="Ohno M."/>
            <person name="Okazaki Y."/>
            <person name="Okido T."/>
            <person name="Owa C."/>
            <person name="Saito H."/>
            <person name="Saito R."/>
            <person name="Sakai C."/>
            <person name="Sakai K."/>
            <person name="Sano H."/>
            <person name="Sasaki D."/>
            <person name="Shibata K."/>
            <person name="Shibata Y."/>
            <person name="Shinagawa A."/>
            <person name="Shiraki T."/>
            <person name="Sogabe Y."/>
            <person name="Suzuki H."/>
            <person name="Tagami M."/>
            <person name="Tagawa A."/>
            <person name="Takahashi F."/>
            <person name="Tanaka T."/>
            <person name="Tejima Y."/>
            <person name="Toya T."/>
            <person name="Yamamura T."/>
            <person name="Yasunishi A."/>
            <person name="Yoshida K."/>
            <person name="Yoshino M."/>
            <person name="Muramatsu M."/>
            <person name="Hayashizaki Y."/>
        </authorList>
    </citation>
    <scope>NUCLEOTIDE SEQUENCE</scope>
    <source>
        <strain evidence="1">C57BL/6J</strain>
        <tissue evidence="1">Testis</tissue>
    </source>
</reference>
<reference evidence="1" key="8">
    <citation type="journal article" date="2005" name="Science">
        <title>Antisense Transcription in the Mammalian Transcriptome.</title>
        <authorList>
            <consortium name="RIKEN Genome Exploration Research Group and Genome Science Group (Genome Network Project Core Group) and the FANTOM Consortium"/>
        </authorList>
    </citation>
    <scope>NUCLEOTIDE SEQUENCE</scope>
    <source>
        <strain evidence="1">C57BL/6J</strain>
        <tissue evidence="1">Testis</tissue>
    </source>
</reference>
<sequence>GGPPTLRTPGGWPYLLLSRRKSSVKRKGSWRPLRRLPQRLRTRTKVGGALHRGARALCAGVNEGREGRSFVVSLEILNCSTASGNPAVPCPHKSSPLVLRSTWAALLAIPMDLKDKTKSLHESNKF</sequence>
<evidence type="ECO:0000313" key="1">
    <source>
        <dbReference type="EMBL" id="BAC25116.1"/>
    </source>
</evidence>
<accession>Q8CF48</accession>
<feature type="non-terminal residue" evidence="1">
    <location>
        <position position="1"/>
    </location>
</feature>
<reference evidence="1" key="2">
    <citation type="journal article" date="2000" name="Genome Res.">
        <title>Normalization and subtraction of cap-trapper-selected cDNAs to prepare full-length cDNA libraries for rapid discovery of new genes.</title>
        <authorList>
            <person name="Carninci P."/>
            <person name="Shibata Y."/>
            <person name="Hayatsu N."/>
            <person name="Sugahara Y."/>
            <person name="Shibata K."/>
            <person name="Itoh M."/>
            <person name="Konno H."/>
            <person name="Okazaki Y."/>
            <person name="Muramatsu M."/>
            <person name="Hayashizaki Y."/>
        </authorList>
    </citation>
    <scope>NUCLEOTIDE SEQUENCE</scope>
    <source>
        <strain evidence="1">C57BL/6J</strain>
        <tissue evidence="1">Testis</tissue>
    </source>
</reference>
<reference evidence="1" key="1">
    <citation type="journal article" date="1999" name="Methods Enzymol.">
        <title>High-efficiency full-length cDNA cloning.</title>
        <authorList>
            <person name="Carninci P."/>
            <person name="Hayashizaki Y."/>
        </authorList>
    </citation>
    <scope>NUCLEOTIDE SEQUENCE</scope>
    <source>
        <strain evidence="1">C57BL/6J</strain>
        <tissue evidence="1">Testis</tissue>
    </source>
</reference>
<dbReference type="MGI" id="MGI:5477018">
    <property type="gene designation" value="Gm26524"/>
</dbReference>
<proteinExistence type="evidence at transcript level"/>
<dbReference type="AGR" id="MGI:5477018"/>